<protein>
    <recommendedName>
        <fullName evidence="1">Squalene epoxidase domain-containing protein</fullName>
    </recommendedName>
</protein>
<dbReference type="Pfam" id="PF08491">
    <property type="entry name" value="SE"/>
    <property type="match status" value="1"/>
</dbReference>
<feature type="domain" description="Squalene epoxidase" evidence="1">
    <location>
        <begin position="1"/>
        <end position="84"/>
    </location>
</feature>
<dbReference type="GO" id="GO:0004506">
    <property type="term" value="F:squalene monooxygenase activity"/>
    <property type="evidence" value="ECO:0007669"/>
    <property type="project" value="InterPro"/>
</dbReference>
<dbReference type="GO" id="GO:0050660">
    <property type="term" value="F:flavin adenine dinucleotide binding"/>
    <property type="evidence" value="ECO:0007669"/>
    <property type="project" value="InterPro"/>
</dbReference>
<dbReference type="STRING" id="1314790.A0A1Y1X2S2"/>
<comment type="caution">
    <text evidence="2">The sequence shown here is derived from an EMBL/GenBank/DDBJ whole genome shotgun (WGS) entry which is preliminary data.</text>
</comment>
<reference evidence="2 3" key="1">
    <citation type="submission" date="2016-07" db="EMBL/GenBank/DDBJ databases">
        <title>Pervasive Adenine N6-methylation of Active Genes in Fungi.</title>
        <authorList>
            <consortium name="DOE Joint Genome Institute"/>
            <person name="Mondo S.J."/>
            <person name="Dannebaum R.O."/>
            <person name="Kuo R.C."/>
            <person name="Labutti K."/>
            <person name="Haridas S."/>
            <person name="Kuo A."/>
            <person name="Salamov A."/>
            <person name="Ahrendt S.R."/>
            <person name="Lipzen A."/>
            <person name="Sullivan W."/>
            <person name="Andreopoulos W.B."/>
            <person name="Clum A."/>
            <person name="Lindquist E."/>
            <person name="Daum C."/>
            <person name="Ramamoorthy G.K."/>
            <person name="Gryganskyi A."/>
            <person name="Culley D."/>
            <person name="Magnuson J.K."/>
            <person name="James T.Y."/>
            <person name="O'Malley M.A."/>
            <person name="Stajich J.E."/>
            <person name="Spatafora J.W."/>
            <person name="Visel A."/>
            <person name="Grigoriev I.V."/>
        </authorList>
    </citation>
    <scope>NUCLEOTIDE SEQUENCE [LARGE SCALE GENOMIC DNA]</scope>
    <source>
        <strain evidence="2 3">CBS 931.73</strain>
    </source>
</reference>
<name>A0A1Y1X2S2_9FUNG</name>
<dbReference type="EMBL" id="MCFE01000771">
    <property type="protein sequence ID" value="ORX79696.1"/>
    <property type="molecule type" value="Genomic_DNA"/>
</dbReference>
<dbReference type="Proteomes" id="UP000193498">
    <property type="component" value="Unassembled WGS sequence"/>
</dbReference>
<evidence type="ECO:0000313" key="2">
    <source>
        <dbReference type="EMBL" id="ORX79696.1"/>
    </source>
</evidence>
<gene>
    <name evidence="2" type="ORF">K493DRAFT_362503</name>
</gene>
<dbReference type="InterPro" id="IPR013698">
    <property type="entry name" value="Squalene_epoxidase"/>
</dbReference>
<dbReference type="GO" id="GO:0016020">
    <property type="term" value="C:membrane"/>
    <property type="evidence" value="ECO:0007669"/>
    <property type="project" value="InterPro"/>
</dbReference>
<dbReference type="OrthoDB" id="1678617at2759"/>
<proteinExistence type="predicted"/>
<dbReference type="AlphaFoldDB" id="A0A1Y1X2S2"/>
<organism evidence="2 3">
    <name type="scientific">Basidiobolus meristosporus CBS 931.73</name>
    <dbReference type="NCBI Taxonomy" id="1314790"/>
    <lineage>
        <taxon>Eukaryota</taxon>
        <taxon>Fungi</taxon>
        <taxon>Fungi incertae sedis</taxon>
        <taxon>Zoopagomycota</taxon>
        <taxon>Entomophthoromycotina</taxon>
        <taxon>Basidiobolomycetes</taxon>
        <taxon>Basidiobolales</taxon>
        <taxon>Basidiobolaceae</taxon>
        <taxon>Basidiobolus</taxon>
    </lineage>
</organism>
<dbReference type="InParanoid" id="A0A1Y1X2S2"/>
<accession>A0A1Y1X2S2</accession>
<evidence type="ECO:0000259" key="1">
    <source>
        <dbReference type="Pfam" id="PF08491"/>
    </source>
</evidence>
<keyword evidence="3" id="KW-1185">Reference proteome</keyword>
<sequence length="123" mass="13609">MVMKDTPIPRLNHVSFILSEYALCYMYPIGHDEVHIFVSIQGRVPGIASGEMKSCLLERIQIGLKEAVECGQLRSMTTSALPPTAGLTIAFWDIVHIADLLSPKDVPDLRDTALVAAQMRVHH</sequence>
<evidence type="ECO:0000313" key="3">
    <source>
        <dbReference type="Proteomes" id="UP000193498"/>
    </source>
</evidence>